<evidence type="ECO:0008006" key="4">
    <source>
        <dbReference type="Google" id="ProtNLM"/>
    </source>
</evidence>
<reference evidence="2 3" key="1">
    <citation type="journal article" date="2014" name="PLoS Genet.">
        <title>Phylogenetically driven sequencing of extremely halophilic archaea reveals strategies for static and dynamic osmo-response.</title>
        <authorList>
            <person name="Becker E.A."/>
            <person name="Seitzer P.M."/>
            <person name="Tritt A."/>
            <person name="Larsen D."/>
            <person name="Krusor M."/>
            <person name="Yao A.I."/>
            <person name="Wu D."/>
            <person name="Madern D."/>
            <person name="Eisen J.A."/>
            <person name="Darling A.E."/>
            <person name="Facciotti M.T."/>
        </authorList>
    </citation>
    <scope>NUCLEOTIDE SEQUENCE [LARGE SCALE GENOMIC DNA]</scope>
    <source>
        <strain evidence="2 3">JCM 10635</strain>
    </source>
</reference>
<dbReference type="Proteomes" id="UP000011690">
    <property type="component" value="Unassembled WGS sequence"/>
</dbReference>
<dbReference type="PATRIC" id="fig|1227500.6.peg.869"/>
<feature type="compositionally biased region" description="Polar residues" evidence="1">
    <location>
        <begin position="88"/>
        <end position="98"/>
    </location>
</feature>
<dbReference type="AlphaFoldDB" id="L9WNN1"/>
<organism evidence="2 3">
    <name type="scientific">Natronorubrum bangense JCM 10635</name>
    <dbReference type="NCBI Taxonomy" id="1227500"/>
    <lineage>
        <taxon>Archaea</taxon>
        <taxon>Methanobacteriati</taxon>
        <taxon>Methanobacteriota</taxon>
        <taxon>Stenosarchaea group</taxon>
        <taxon>Halobacteria</taxon>
        <taxon>Halobacteriales</taxon>
        <taxon>Natrialbaceae</taxon>
        <taxon>Natronorubrum</taxon>
    </lineage>
</organism>
<sequence>MESITDAFEEYQEISSTYIETQQAIVDGLQESTQAMEHYSRAYELWLDGWKRMLATDTESEKSNSGPKRRFDRQPQTPLEDRRHSPPRQRSSTSPAHTSESETVLRERIATLEHRQHDLEETLNEIHREVVE</sequence>
<keyword evidence="3" id="KW-1185">Reference proteome</keyword>
<dbReference type="EMBL" id="AOHY01000009">
    <property type="protein sequence ID" value="ELY51059.1"/>
    <property type="molecule type" value="Genomic_DNA"/>
</dbReference>
<proteinExistence type="predicted"/>
<evidence type="ECO:0000313" key="3">
    <source>
        <dbReference type="Proteomes" id="UP000011690"/>
    </source>
</evidence>
<comment type="caution">
    <text evidence="2">The sequence shown here is derived from an EMBL/GenBank/DDBJ whole genome shotgun (WGS) entry which is preliminary data.</text>
</comment>
<name>L9WNN1_9EURY</name>
<protein>
    <recommendedName>
        <fullName evidence="4">Poly(3-hydroxyalkanoate) polymerase subunit PhaE</fullName>
    </recommendedName>
</protein>
<feature type="region of interest" description="Disordered" evidence="1">
    <location>
        <begin position="57"/>
        <end position="106"/>
    </location>
</feature>
<evidence type="ECO:0000313" key="2">
    <source>
        <dbReference type="EMBL" id="ELY51059.1"/>
    </source>
</evidence>
<accession>L9WNN1</accession>
<evidence type="ECO:0000256" key="1">
    <source>
        <dbReference type="SAM" id="MobiDB-lite"/>
    </source>
</evidence>
<gene>
    <name evidence="2" type="ORF">C494_04271</name>
</gene>